<dbReference type="Proteomes" id="UP000050761">
    <property type="component" value="Unassembled WGS sequence"/>
</dbReference>
<evidence type="ECO:0000313" key="2">
    <source>
        <dbReference type="EMBL" id="VDO29404.1"/>
    </source>
</evidence>
<reference evidence="2 3" key="1">
    <citation type="submission" date="2018-11" db="EMBL/GenBank/DDBJ databases">
        <authorList>
            <consortium name="Pathogen Informatics"/>
        </authorList>
    </citation>
    <scope>NUCLEOTIDE SEQUENCE [LARGE SCALE GENOMIC DNA]</scope>
</reference>
<organism evidence="3 4">
    <name type="scientific">Heligmosomoides polygyrus</name>
    <name type="common">Parasitic roundworm</name>
    <dbReference type="NCBI Taxonomy" id="6339"/>
    <lineage>
        <taxon>Eukaryota</taxon>
        <taxon>Metazoa</taxon>
        <taxon>Ecdysozoa</taxon>
        <taxon>Nematoda</taxon>
        <taxon>Chromadorea</taxon>
        <taxon>Rhabditida</taxon>
        <taxon>Rhabditina</taxon>
        <taxon>Rhabditomorpha</taxon>
        <taxon>Strongyloidea</taxon>
        <taxon>Heligmosomidae</taxon>
        <taxon>Heligmosomoides</taxon>
    </lineage>
</organism>
<proteinExistence type="predicted"/>
<accession>A0A3P7V2R3</accession>
<evidence type="ECO:0000256" key="1">
    <source>
        <dbReference type="SAM" id="MobiDB-lite"/>
    </source>
</evidence>
<sequence length="109" mass="12594">MRNPTNLGMGGKRTKEGPVHSHVNCDRMRTPMNIGIGGKRTKEGPVHSHNADPYEPWDRREAQLFMNRVLSAVIMKGEMENIALRREALKRKITILDLQIEYWTKKARL</sequence>
<dbReference type="EMBL" id="UZAH01005561">
    <property type="protein sequence ID" value="VDO29404.1"/>
    <property type="molecule type" value="Genomic_DNA"/>
</dbReference>
<evidence type="ECO:0000313" key="3">
    <source>
        <dbReference type="Proteomes" id="UP000050761"/>
    </source>
</evidence>
<feature type="compositionally biased region" description="Basic and acidic residues" evidence="1">
    <location>
        <begin position="13"/>
        <end position="29"/>
    </location>
</feature>
<evidence type="ECO:0000313" key="4">
    <source>
        <dbReference type="WBParaSite" id="HPBE_0000293001-mRNA-1"/>
    </source>
</evidence>
<feature type="compositionally biased region" description="Basic and acidic residues" evidence="1">
    <location>
        <begin position="40"/>
        <end position="54"/>
    </location>
</feature>
<feature type="region of interest" description="Disordered" evidence="1">
    <location>
        <begin position="1"/>
        <end position="54"/>
    </location>
</feature>
<dbReference type="WBParaSite" id="HPBE_0000293001-mRNA-1">
    <property type="protein sequence ID" value="HPBE_0000293001-mRNA-1"/>
    <property type="gene ID" value="HPBE_0000293001"/>
</dbReference>
<dbReference type="AlphaFoldDB" id="A0A183F9T8"/>
<reference evidence="4" key="2">
    <citation type="submission" date="2019-09" db="UniProtKB">
        <authorList>
            <consortium name="WormBaseParasite"/>
        </authorList>
    </citation>
    <scope>IDENTIFICATION</scope>
</reference>
<accession>A0A183F9T8</accession>
<keyword evidence="3" id="KW-1185">Reference proteome</keyword>
<protein>
    <submittedName>
        <fullName evidence="4">39S ribosomal protein L52, mitochondrial</fullName>
    </submittedName>
</protein>
<gene>
    <name evidence="2" type="ORF">HPBE_LOCUS2931</name>
</gene>
<name>A0A183F9T8_HELPZ</name>